<evidence type="ECO:0000313" key="30">
    <source>
        <dbReference type="EMBL" id="PSR23168.1"/>
    </source>
</evidence>
<dbReference type="Proteomes" id="UP000241848">
    <property type="component" value="Unassembled WGS sequence"/>
</dbReference>
<comment type="catalytic activity">
    <reaction evidence="25">
        <text>[GlcNAc-(1-&gt;4)-Mur2Ac(oyl-L-Ala-gamma-D-Glu-L-Lys-D-Ala-D-Ala)](n)-di-trans,octa-cis-undecaprenyl diphosphate + beta-D-GlcNAc-(1-&gt;4)-Mur2Ac(oyl-L-Ala-gamma-D-Glu-L-Lys-D-Ala-D-Ala)-di-trans,octa-cis-undecaprenyl diphosphate = [GlcNAc-(1-&gt;4)-Mur2Ac(oyl-L-Ala-gamma-D-Glu-L-Lys-D-Ala-D-Ala)](n+1)-di-trans,octa-cis-undecaprenyl diphosphate + di-trans,octa-cis-undecaprenyl diphosphate + H(+)</text>
        <dbReference type="Rhea" id="RHEA:23708"/>
        <dbReference type="Rhea" id="RHEA-COMP:9602"/>
        <dbReference type="Rhea" id="RHEA-COMP:9603"/>
        <dbReference type="ChEBI" id="CHEBI:15378"/>
        <dbReference type="ChEBI" id="CHEBI:58405"/>
        <dbReference type="ChEBI" id="CHEBI:60033"/>
        <dbReference type="ChEBI" id="CHEBI:78435"/>
        <dbReference type="EC" id="2.4.99.28"/>
    </reaction>
</comment>
<evidence type="ECO:0000256" key="12">
    <source>
        <dbReference type="ARBA" id="ARBA00022679"/>
    </source>
</evidence>
<dbReference type="GO" id="GO:0008955">
    <property type="term" value="F:peptidoglycan glycosyltransferase activity"/>
    <property type="evidence" value="ECO:0007669"/>
    <property type="project" value="UniProtKB-EC"/>
</dbReference>
<dbReference type="PANTHER" id="PTHR32282">
    <property type="entry name" value="BINDING PROTEIN TRANSPEPTIDASE, PUTATIVE-RELATED"/>
    <property type="match status" value="1"/>
</dbReference>
<keyword evidence="13 27" id="KW-0812">Transmembrane</keyword>
<evidence type="ECO:0000256" key="10">
    <source>
        <dbReference type="ARBA" id="ARBA00022670"/>
    </source>
</evidence>
<dbReference type="PANTHER" id="PTHR32282:SF33">
    <property type="entry name" value="PEPTIDOGLYCAN GLYCOSYLTRANSFERASE"/>
    <property type="match status" value="1"/>
</dbReference>
<dbReference type="Gene3D" id="1.10.3810.10">
    <property type="entry name" value="Biosynthetic peptidoglycan transglycosylase-like"/>
    <property type="match status" value="1"/>
</dbReference>
<proteinExistence type="inferred from homology"/>
<dbReference type="EMBL" id="PXYV01000008">
    <property type="protein sequence ID" value="PSR23168.1"/>
    <property type="molecule type" value="Genomic_DNA"/>
</dbReference>
<evidence type="ECO:0000256" key="4">
    <source>
        <dbReference type="ARBA" id="ARBA00007090"/>
    </source>
</evidence>
<evidence type="ECO:0000256" key="20">
    <source>
        <dbReference type="ARBA" id="ARBA00023251"/>
    </source>
</evidence>
<dbReference type="GO" id="GO:0030288">
    <property type="term" value="C:outer membrane-bounded periplasmic space"/>
    <property type="evidence" value="ECO:0007669"/>
    <property type="project" value="TreeGrafter"/>
</dbReference>
<dbReference type="GO" id="GO:0008360">
    <property type="term" value="P:regulation of cell shape"/>
    <property type="evidence" value="ECO:0007669"/>
    <property type="project" value="UniProtKB-KW"/>
</dbReference>
<evidence type="ECO:0000256" key="27">
    <source>
        <dbReference type="SAM" id="Phobius"/>
    </source>
</evidence>
<keyword evidence="10" id="KW-0645">Protease</keyword>
<evidence type="ECO:0000313" key="31">
    <source>
        <dbReference type="Proteomes" id="UP000241848"/>
    </source>
</evidence>
<comment type="subcellular location">
    <subcellularLocation>
        <location evidence="2">Cell membrane</location>
        <topology evidence="2">Single-pass type II membrane protein</topology>
    </subcellularLocation>
</comment>
<comment type="caution">
    <text evidence="30">The sequence shown here is derived from an EMBL/GenBank/DDBJ whole genome shotgun (WGS) entry which is preliminary data.</text>
</comment>
<keyword evidence="15" id="KW-0133">Cell shape</keyword>
<evidence type="ECO:0000256" key="25">
    <source>
        <dbReference type="ARBA" id="ARBA00049902"/>
    </source>
</evidence>
<comment type="function">
    <text evidence="1">Cell wall formation. Synthesis of cross-linked peptidoglycan from the lipid intermediates. The enzyme has a penicillin-insensitive transglycosylase N-terminal domain (formation of linear glycan strands) and a penicillin-sensitive transpeptidase C-terminal domain (cross-linking of the peptide subunits).</text>
</comment>
<dbReference type="FunFam" id="1.10.3810.10:FF:000001">
    <property type="entry name" value="Penicillin-binding protein 1A"/>
    <property type="match status" value="1"/>
</dbReference>
<evidence type="ECO:0000256" key="9">
    <source>
        <dbReference type="ARBA" id="ARBA00022645"/>
    </source>
</evidence>
<evidence type="ECO:0000256" key="7">
    <source>
        <dbReference type="ARBA" id="ARBA00018638"/>
    </source>
</evidence>
<evidence type="ECO:0000256" key="23">
    <source>
        <dbReference type="ARBA" id="ARBA00034000"/>
    </source>
</evidence>
<dbReference type="GO" id="GO:0071555">
    <property type="term" value="P:cell wall organization"/>
    <property type="evidence" value="ECO:0007669"/>
    <property type="project" value="UniProtKB-KW"/>
</dbReference>
<dbReference type="GO" id="GO:0008658">
    <property type="term" value="F:penicillin binding"/>
    <property type="evidence" value="ECO:0007669"/>
    <property type="project" value="InterPro"/>
</dbReference>
<dbReference type="Pfam" id="PF00905">
    <property type="entry name" value="Transpeptidase"/>
    <property type="match status" value="1"/>
</dbReference>
<dbReference type="GO" id="GO:0006508">
    <property type="term" value="P:proteolysis"/>
    <property type="evidence" value="ECO:0007669"/>
    <property type="project" value="UniProtKB-KW"/>
</dbReference>
<accession>A0A2T2WLQ4</accession>
<dbReference type="NCBIfam" id="TIGR02074">
    <property type="entry name" value="PBP_1a_fam"/>
    <property type="match status" value="1"/>
</dbReference>
<evidence type="ECO:0000256" key="17">
    <source>
        <dbReference type="ARBA" id="ARBA00022984"/>
    </source>
</evidence>
<evidence type="ECO:0000256" key="1">
    <source>
        <dbReference type="ARBA" id="ARBA00002624"/>
    </source>
</evidence>
<evidence type="ECO:0000256" key="26">
    <source>
        <dbReference type="ARBA" id="ARBA00060592"/>
    </source>
</evidence>
<dbReference type="InterPro" id="IPR036950">
    <property type="entry name" value="PBP_transglycosylase"/>
</dbReference>
<evidence type="ECO:0000256" key="11">
    <source>
        <dbReference type="ARBA" id="ARBA00022676"/>
    </source>
</evidence>
<keyword evidence="21" id="KW-0511">Multifunctional enzyme</keyword>
<feature type="domain" description="Glycosyl transferase family 51" evidence="29">
    <location>
        <begin position="71"/>
        <end position="244"/>
    </location>
</feature>
<keyword evidence="18 27" id="KW-1133">Transmembrane helix</keyword>
<keyword evidence="20" id="KW-0046">Antibiotic resistance</keyword>
<keyword evidence="9" id="KW-0121">Carboxypeptidase</keyword>
<evidence type="ECO:0000256" key="18">
    <source>
        <dbReference type="ARBA" id="ARBA00022989"/>
    </source>
</evidence>
<name>A0A2T2WLQ4_9FIRM</name>
<dbReference type="GO" id="GO:0009002">
    <property type="term" value="F:serine-type D-Ala-D-Ala carboxypeptidase activity"/>
    <property type="evidence" value="ECO:0007669"/>
    <property type="project" value="UniProtKB-EC"/>
</dbReference>
<evidence type="ECO:0000256" key="5">
    <source>
        <dbReference type="ARBA" id="ARBA00007739"/>
    </source>
</evidence>
<dbReference type="GO" id="GO:0046677">
    <property type="term" value="P:response to antibiotic"/>
    <property type="evidence" value="ECO:0007669"/>
    <property type="project" value="UniProtKB-KW"/>
</dbReference>
<feature type="transmembrane region" description="Helical" evidence="27">
    <location>
        <begin position="30"/>
        <end position="53"/>
    </location>
</feature>
<dbReference type="InterPro" id="IPR023346">
    <property type="entry name" value="Lysozyme-like_dom_sf"/>
</dbReference>
<evidence type="ECO:0000256" key="14">
    <source>
        <dbReference type="ARBA" id="ARBA00022801"/>
    </source>
</evidence>
<evidence type="ECO:0000256" key="6">
    <source>
        <dbReference type="ARBA" id="ARBA00012448"/>
    </source>
</evidence>
<organism evidence="30 31">
    <name type="scientific">Sulfobacillus acidophilus</name>
    <dbReference type="NCBI Taxonomy" id="53633"/>
    <lineage>
        <taxon>Bacteria</taxon>
        <taxon>Bacillati</taxon>
        <taxon>Bacillota</taxon>
        <taxon>Clostridia</taxon>
        <taxon>Eubacteriales</taxon>
        <taxon>Clostridiales Family XVII. Incertae Sedis</taxon>
        <taxon>Sulfobacillus</taxon>
    </lineage>
</organism>
<keyword evidence="19 27" id="KW-0472">Membrane</keyword>
<evidence type="ECO:0000256" key="16">
    <source>
        <dbReference type="ARBA" id="ARBA00022968"/>
    </source>
</evidence>
<comment type="catalytic activity">
    <reaction evidence="23">
        <text>Preferential cleavage: (Ac)2-L-Lys-D-Ala-|-D-Ala. Also transpeptidation of peptidyl-alanyl moieties that are N-acyl substituents of D-alanine.</text>
        <dbReference type="EC" id="3.4.16.4"/>
    </reaction>
</comment>
<keyword evidence="16" id="KW-0735">Signal-anchor</keyword>
<keyword evidence="22" id="KW-0961">Cell wall biogenesis/degradation</keyword>
<reference evidence="30 31" key="1">
    <citation type="journal article" date="2014" name="BMC Genomics">
        <title>Comparison of environmental and isolate Sulfobacillus genomes reveals diverse carbon, sulfur, nitrogen, and hydrogen metabolisms.</title>
        <authorList>
            <person name="Justice N.B."/>
            <person name="Norman A."/>
            <person name="Brown C.T."/>
            <person name="Singh A."/>
            <person name="Thomas B.C."/>
            <person name="Banfield J.F."/>
        </authorList>
    </citation>
    <scope>NUCLEOTIDE SEQUENCE [LARGE SCALE GENOMIC DNA]</scope>
    <source>
        <strain evidence="30">AMDSBA3</strain>
    </source>
</reference>
<comment type="similarity">
    <text evidence="4">In the C-terminal section; belongs to the transpeptidase family.</text>
</comment>
<evidence type="ECO:0000256" key="8">
    <source>
        <dbReference type="ARBA" id="ARBA00022475"/>
    </source>
</evidence>
<dbReference type="InterPro" id="IPR001460">
    <property type="entry name" value="PCN-bd_Tpept"/>
</dbReference>
<dbReference type="GO" id="GO:0005886">
    <property type="term" value="C:plasma membrane"/>
    <property type="evidence" value="ECO:0007669"/>
    <property type="project" value="UniProtKB-SubCell"/>
</dbReference>
<dbReference type="InterPro" id="IPR012338">
    <property type="entry name" value="Beta-lactam/transpept-like"/>
</dbReference>
<evidence type="ECO:0000256" key="21">
    <source>
        <dbReference type="ARBA" id="ARBA00023268"/>
    </source>
</evidence>
<dbReference type="Pfam" id="PF00912">
    <property type="entry name" value="Transgly"/>
    <property type="match status" value="1"/>
</dbReference>
<evidence type="ECO:0000259" key="28">
    <source>
        <dbReference type="Pfam" id="PF00905"/>
    </source>
</evidence>
<dbReference type="AlphaFoldDB" id="A0A2T2WLQ4"/>
<dbReference type="EC" id="2.4.99.28" evidence="24"/>
<keyword evidence="12" id="KW-0808">Transferase</keyword>
<evidence type="ECO:0000256" key="13">
    <source>
        <dbReference type="ARBA" id="ARBA00022692"/>
    </source>
</evidence>
<dbReference type="GO" id="GO:0009252">
    <property type="term" value="P:peptidoglycan biosynthetic process"/>
    <property type="evidence" value="ECO:0007669"/>
    <property type="project" value="UniProtKB-UniPathway"/>
</dbReference>
<comment type="similarity">
    <text evidence="5">In the N-terminal section; belongs to the glycosyltransferase 51 family.</text>
</comment>
<comment type="pathway">
    <text evidence="3">Cell wall biogenesis; peptidoglycan biosynthesis.</text>
</comment>
<evidence type="ECO:0000256" key="19">
    <source>
        <dbReference type="ARBA" id="ARBA00023136"/>
    </source>
</evidence>
<evidence type="ECO:0000259" key="29">
    <source>
        <dbReference type="Pfam" id="PF00912"/>
    </source>
</evidence>
<gene>
    <name evidence="30" type="ORF">C7B45_04155</name>
</gene>
<evidence type="ECO:0000256" key="3">
    <source>
        <dbReference type="ARBA" id="ARBA00004752"/>
    </source>
</evidence>
<evidence type="ECO:0000256" key="22">
    <source>
        <dbReference type="ARBA" id="ARBA00023316"/>
    </source>
</evidence>
<feature type="domain" description="Penicillin-binding protein transpeptidase" evidence="28">
    <location>
        <begin position="339"/>
        <end position="586"/>
    </location>
</feature>
<dbReference type="SUPFAM" id="SSF56601">
    <property type="entry name" value="beta-lactamase/transpeptidase-like"/>
    <property type="match status" value="1"/>
</dbReference>
<dbReference type="InterPro" id="IPR050396">
    <property type="entry name" value="Glycosyltr_51/Transpeptidase"/>
</dbReference>
<sequence>MRGRHRRSAKHRWLQQHANRLLKKLVNTGAVISLPALVLAVVAIIVPSAWIFWPAPNLPADTTIYDQTGHLVSVLYSRVNRMPIGYAQIPANMQNALVAIEDDTFWVEPALDPVGIVRAAAIDLSHRQILQGGSTITQQLAKNLYLSDQRTFSRKFKELFIALKLATIYSKPQLITMYLNDVYFGEGAYGVQAASERYFGKSVSQISLPQAALLAGIVNAPSYYDPLIHPTPALARRNLVLARMARLHYISPAQARAAQTTPLNLNAAAPLGDRAPFFTEFITQELQSADPRVGSTLYTGGYRITTTMNWPMQQIAQNVVAHYAPINGKIHGVWEPQTALVAVDPHNGYVKALVGGVDYQNSAFNRATNAARQPGSAMKYFLYSTVISLGYSTSAVKDSAPVRFPAGHGKWYIPHNYGYVYNGPLVIRRAIALSDNIVALKWMNTVTPPKMIAMAHAMGITSPLADNLTTALGSSSVTPFEMAAAVCPLANGGLRVQPLGVLQIQDAGGHVIYSAKPHLTRVLTPQAAYVVQDLFHAPLLNPQGTAHDLEPIFAGRPAAAKTGTSSQQRDSWLVGFTPQLAAAVWVGNDNDTPVGLTGDRGAGPVWAHFLADALATTPPSSFAKPPGIVTRTVCVKTGLLSNGCCTTYQEVYIRGHEPTEMSPGCQAQPGGRANPGLDKGPAHSLLESILNAIH</sequence>
<dbReference type="Gene3D" id="3.40.710.10">
    <property type="entry name" value="DD-peptidase/beta-lactamase superfamily"/>
    <property type="match status" value="1"/>
</dbReference>
<comment type="pathway">
    <text evidence="26">Glycan biosynthesis.</text>
</comment>
<evidence type="ECO:0000256" key="2">
    <source>
        <dbReference type="ARBA" id="ARBA00004401"/>
    </source>
</evidence>
<keyword evidence="11" id="KW-0328">Glycosyltransferase</keyword>
<evidence type="ECO:0000256" key="15">
    <source>
        <dbReference type="ARBA" id="ARBA00022960"/>
    </source>
</evidence>
<dbReference type="InterPro" id="IPR001264">
    <property type="entry name" value="Glyco_trans_51"/>
</dbReference>
<dbReference type="SUPFAM" id="SSF53955">
    <property type="entry name" value="Lysozyme-like"/>
    <property type="match status" value="1"/>
</dbReference>
<evidence type="ECO:0000256" key="24">
    <source>
        <dbReference type="ARBA" id="ARBA00044770"/>
    </source>
</evidence>
<protein>
    <recommendedName>
        <fullName evidence="7">Penicillin-binding protein 1A</fullName>
        <ecNumber evidence="24">2.4.99.28</ecNumber>
        <ecNumber evidence="6">3.4.16.4</ecNumber>
    </recommendedName>
</protein>
<keyword evidence="14" id="KW-0378">Hydrolase</keyword>
<dbReference type="UniPathway" id="UPA00219"/>
<keyword evidence="8" id="KW-1003">Cell membrane</keyword>
<dbReference type="EC" id="3.4.16.4" evidence="6"/>
<keyword evidence="17" id="KW-0573">Peptidoglycan synthesis</keyword>